<evidence type="ECO:0000313" key="4">
    <source>
        <dbReference type="Proteomes" id="UP000293142"/>
    </source>
</evidence>
<dbReference type="Pfam" id="PF13378">
    <property type="entry name" value="MR_MLE_C"/>
    <property type="match status" value="1"/>
</dbReference>
<protein>
    <submittedName>
        <fullName evidence="3">Mandelate racemase</fullName>
    </submittedName>
</protein>
<dbReference type="RefSeq" id="WP_131016541.1">
    <property type="nucleotide sequence ID" value="NZ_SIRE01000021.1"/>
</dbReference>
<dbReference type="GO" id="GO:0046872">
    <property type="term" value="F:metal ion binding"/>
    <property type="evidence" value="ECO:0007669"/>
    <property type="project" value="UniProtKB-KW"/>
</dbReference>
<evidence type="ECO:0000259" key="2">
    <source>
        <dbReference type="SMART" id="SM00922"/>
    </source>
</evidence>
<dbReference type="InterPro" id="IPR034593">
    <property type="entry name" value="DgoD-like"/>
</dbReference>
<dbReference type="Proteomes" id="UP000293142">
    <property type="component" value="Unassembled WGS sequence"/>
</dbReference>
<proteinExistence type="predicted"/>
<accession>A0A4Q9DLK9</accession>
<dbReference type="InterPro" id="IPR029065">
    <property type="entry name" value="Enolase_C-like"/>
</dbReference>
<keyword evidence="1" id="KW-0479">Metal-binding</keyword>
<dbReference type="OrthoDB" id="9774531at2"/>
<dbReference type="InterPro" id="IPR029017">
    <property type="entry name" value="Enolase-like_N"/>
</dbReference>
<dbReference type="EMBL" id="SIRE01000021">
    <property type="protein sequence ID" value="TBL73308.1"/>
    <property type="molecule type" value="Genomic_DNA"/>
</dbReference>
<keyword evidence="4" id="KW-1185">Reference proteome</keyword>
<feature type="domain" description="Mandelate racemase/muconate lactonizing enzyme C-terminal" evidence="2">
    <location>
        <begin position="143"/>
        <end position="247"/>
    </location>
</feature>
<reference evidence="3 4" key="1">
    <citation type="submission" date="2019-02" db="EMBL/GenBank/DDBJ databases">
        <title>Paenibacillus sp. nov., isolated from surface-sterilized tissue of Thalictrum simplex L.</title>
        <authorList>
            <person name="Tuo L."/>
        </authorList>
    </citation>
    <scope>NUCLEOTIDE SEQUENCE [LARGE SCALE GENOMIC DNA]</scope>
    <source>
        <strain evidence="3 4">N2SHLJ1</strain>
    </source>
</reference>
<dbReference type="AlphaFoldDB" id="A0A4Q9DLK9"/>
<comment type="caution">
    <text evidence="3">The sequence shown here is derived from an EMBL/GenBank/DDBJ whole genome shotgun (WGS) entry which is preliminary data.</text>
</comment>
<dbReference type="SUPFAM" id="SSF51604">
    <property type="entry name" value="Enolase C-terminal domain-like"/>
    <property type="match status" value="1"/>
</dbReference>
<evidence type="ECO:0000256" key="1">
    <source>
        <dbReference type="ARBA" id="ARBA00022723"/>
    </source>
</evidence>
<organism evidence="3 4">
    <name type="scientific">Paenibacillus thalictri</name>
    <dbReference type="NCBI Taxonomy" id="2527873"/>
    <lineage>
        <taxon>Bacteria</taxon>
        <taxon>Bacillati</taxon>
        <taxon>Bacillota</taxon>
        <taxon>Bacilli</taxon>
        <taxon>Bacillales</taxon>
        <taxon>Paenibacillaceae</taxon>
        <taxon>Paenibacillus</taxon>
    </lineage>
</organism>
<sequence>MSNSQFPSDWRIEKIEYAALEGIRPRFAGGNSRLRTHGLTVSYPLVRVTIGGISGFGWSRIDRKEAGDLVGVHASRLFAEDGRVTPPFRSIEFALLDWLGAVRQQPVYALVGKRDIAAPLRVPCYDTSLLFDDLHLQHDAEAVALLQAEAEEGAARGHRNFKIKIGRGARFMSLAEGMHRDIAIVNGVRENVGPAAKLMVDANNGYNLNMAKQFLQATEEAGVYWLEEAFHEDPELYADLKDWLGGRGSHTLIADGEGLAAPPVIEWATKGLIDVIQYDVRFYGFTNWLELAEKLDAAGVRSAPHNYGSSYGNYVTGHLAAAIDHFQFVEWDEMSVEGIDASAYRVKDGMVSIPDVPGFGIQLDDVLYRRKISENGWIAET</sequence>
<dbReference type="SMART" id="SM00922">
    <property type="entry name" value="MR_MLE"/>
    <property type="match status" value="1"/>
</dbReference>
<dbReference type="SFLD" id="SFLDS00001">
    <property type="entry name" value="Enolase"/>
    <property type="match status" value="1"/>
</dbReference>
<dbReference type="Gene3D" id="3.30.390.10">
    <property type="entry name" value="Enolase-like, N-terminal domain"/>
    <property type="match status" value="1"/>
</dbReference>
<gene>
    <name evidence="3" type="ORF">EYB31_26895</name>
</gene>
<dbReference type="InterPro" id="IPR036849">
    <property type="entry name" value="Enolase-like_C_sf"/>
</dbReference>
<evidence type="ECO:0000313" key="3">
    <source>
        <dbReference type="EMBL" id="TBL73308.1"/>
    </source>
</evidence>
<dbReference type="InterPro" id="IPR013342">
    <property type="entry name" value="Mandelate_racemase_C"/>
</dbReference>
<dbReference type="SUPFAM" id="SSF54826">
    <property type="entry name" value="Enolase N-terminal domain-like"/>
    <property type="match status" value="1"/>
</dbReference>
<name>A0A4Q9DLK9_9BACL</name>
<dbReference type="PANTHER" id="PTHR48080">
    <property type="entry name" value="D-GALACTONATE DEHYDRATASE-RELATED"/>
    <property type="match status" value="1"/>
</dbReference>
<dbReference type="Gene3D" id="3.20.20.120">
    <property type="entry name" value="Enolase-like C-terminal domain"/>
    <property type="match status" value="1"/>
</dbReference>